<dbReference type="Proteomes" id="UP000231343">
    <property type="component" value="Unassembled WGS sequence"/>
</dbReference>
<sequence length="417" mass="47274">WFNSVFCGENYGQSFYPDYGVDLTSCSEPVPDVPLSHLIVETQGESLTSEHEARVRRLMSLVYQPVSEHITKVIIIEKEECSPWLGYVIFGESIINLCYSRTDSDRDAFDNDDTLLSIITHEAGHVADTFSLDRGVEYYNLWLEEDPALISLTASEQRYKLGERFAEDFTLFWLGNPLWLYEAQTSPGAARRYTWMSQNIFCDTSPQENMAITYQEQYARELLETDCSQSLIEWQRLGTFPLAGNLWWQQSGLGQAYSCLGQCDRAINIFDQIISQNEEFYSVVGAVLLQIAATQESCNHDLDAAIAAYWRMYDEFGNFLGRDQLSEDLSNIIRILVNEANACDAAGTPYLEIMEDIYEECGDCIDLRTEFLDPARFLVGHCYWEDGNCSSAISPLAQIAPESEFWGAAQAIIDSCS</sequence>
<comment type="caution">
    <text evidence="1">The sequence shown here is derived from an EMBL/GenBank/DDBJ whole genome shotgun (WGS) entry which is preliminary data.</text>
</comment>
<dbReference type="SUPFAM" id="SSF48452">
    <property type="entry name" value="TPR-like"/>
    <property type="match status" value="1"/>
</dbReference>
<gene>
    <name evidence="1" type="ORF">COT42_00935</name>
</gene>
<feature type="non-terminal residue" evidence="1">
    <location>
        <position position="1"/>
    </location>
</feature>
<dbReference type="InterPro" id="IPR011990">
    <property type="entry name" value="TPR-like_helical_dom_sf"/>
</dbReference>
<reference evidence="1 2" key="1">
    <citation type="submission" date="2017-09" db="EMBL/GenBank/DDBJ databases">
        <title>Depth-based differentiation of microbial function through sediment-hosted aquifers and enrichment of novel symbionts in the deep terrestrial subsurface.</title>
        <authorList>
            <person name="Probst A.J."/>
            <person name="Ladd B."/>
            <person name="Jarett J.K."/>
            <person name="Geller-Mcgrath D.E."/>
            <person name="Sieber C.M."/>
            <person name="Emerson J.B."/>
            <person name="Anantharaman K."/>
            <person name="Thomas B.C."/>
            <person name="Malmstrom R."/>
            <person name="Stieglmeier M."/>
            <person name="Klingl A."/>
            <person name="Woyke T."/>
            <person name="Ryan C.M."/>
            <person name="Banfield J.F."/>
        </authorList>
    </citation>
    <scope>NUCLEOTIDE SEQUENCE [LARGE SCALE GENOMIC DNA]</scope>
    <source>
        <strain evidence="1">CG08_land_8_20_14_0_20_45_16</strain>
    </source>
</reference>
<evidence type="ECO:0008006" key="3">
    <source>
        <dbReference type="Google" id="ProtNLM"/>
    </source>
</evidence>
<organism evidence="1 2">
    <name type="scientific">Candidatus Saganbacteria bacterium CG08_land_8_20_14_0_20_45_16</name>
    <dbReference type="NCBI Taxonomy" id="2014293"/>
    <lineage>
        <taxon>Bacteria</taxon>
        <taxon>Bacillati</taxon>
        <taxon>Saganbacteria</taxon>
    </lineage>
</organism>
<dbReference type="AlphaFoldDB" id="A0A2H0Y1J8"/>
<evidence type="ECO:0000313" key="1">
    <source>
        <dbReference type="EMBL" id="PIS31543.1"/>
    </source>
</evidence>
<evidence type="ECO:0000313" key="2">
    <source>
        <dbReference type="Proteomes" id="UP000231343"/>
    </source>
</evidence>
<protein>
    <recommendedName>
        <fullName evidence="3">Tetratricopeptide repeat protein</fullName>
    </recommendedName>
</protein>
<proteinExistence type="predicted"/>
<dbReference type="EMBL" id="PEYM01000010">
    <property type="protein sequence ID" value="PIS31543.1"/>
    <property type="molecule type" value="Genomic_DNA"/>
</dbReference>
<name>A0A2H0Y1J8_UNCSA</name>
<accession>A0A2H0Y1J8</accession>